<dbReference type="EMBL" id="JADBFD010000022">
    <property type="protein sequence ID" value="MBE2889124.1"/>
    <property type="molecule type" value="Genomic_DNA"/>
</dbReference>
<name>A0ABR9NXY6_9BACT</name>
<comment type="caution">
    <text evidence="1">The sequence shown here is derived from an EMBL/GenBank/DDBJ whole genome shotgun (WGS) entry which is preliminary data.</text>
</comment>
<evidence type="ECO:0000313" key="2">
    <source>
        <dbReference type="Proteomes" id="UP000618926"/>
    </source>
</evidence>
<keyword evidence="2" id="KW-1185">Reference proteome</keyword>
<reference evidence="1 2" key="1">
    <citation type="submission" date="2020-10" db="EMBL/GenBank/DDBJ databases">
        <title>Investigation of anaerobic biodegradation of phenanthrene by a sulfate-dependent Geobacter anodireducens strain PheS2.</title>
        <authorList>
            <person name="Zhang Z."/>
        </authorList>
    </citation>
    <scope>NUCLEOTIDE SEQUENCE [LARGE SCALE GENOMIC DNA]</scope>
    <source>
        <strain evidence="1 2">PheS2</strain>
    </source>
</reference>
<proteinExistence type="predicted"/>
<dbReference type="RefSeq" id="WP_192905839.1">
    <property type="nucleotide sequence ID" value="NZ_JADBFD010000022.1"/>
</dbReference>
<gene>
    <name evidence="1" type="ORF">IIE05_14255</name>
</gene>
<dbReference type="Proteomes" id="UP000618926">
    <property type="component" value="Unassembled WGS sequence"/>
</dbReference>
<evidence type="ECO:0000313" key="1">
    <source>
        <dbReference type="EMBL" id="MBE2889124.1"/>
    </source>
</evidence>
<protein>
    <submittedName>
        <fullName evidence="1">Uncharacterized protein</fullName>
    </submittedName>
</protein>
<sequence>MSLNLDALRHRIKNARELSCCEAYMHGFRLAERWAADEASVIELAMVGSDCAGEMERFSLRECDGVEISTDYDERFAGVETLFGNLITGPIHKRHYESYKKDFTQFDLRDYIQGFIDAMAEIYEEVGEDLKAKLLEYNPEGIPGLVEPKV</sequence>
<organism evidence="1 2">
    <name type="scientific">Geobacter anodireducens</name>
    <dbReference type="NCBI Taxonomy" id="1340425"/>
    <lineage>
        <taxon>Bacteria</taxon>
        <taxon>Pseudomonadati</taxon>
        <taxon>Thermodesulfobacteriota</taxon>
        <taxon>Desulfuromonadia</taxon>
        <taxon>Geobacterales</taxon>
        <taxon>Geobacteraceae</taxon>
        <taxon>Geobacter</taxon>
    </lineage>
</organism>
<accession>A0ABR9NXY6</accession>